<evidence type="ECO:0000313" key="3">
    <source>
        <dbReference type="Proteomes" id="UP000436088"/>
    </source>
</evidence>
<reference evidence="2" key="1">
    <citation type="submission" date="2019-09" db="EMBL/GenBank/DDBJ databases">
        <title>Draft genome information of white flower Hibiscus syriacus.</title>
        <authorList>
            <person name="Kim Y.-M."/>
        </authorList>
    </citation>
    <scope>NUCLEOTIDE SEQUENCE [LARGE SCALE GENOMIC DNA]</scope>
    <source>
        <strain evidence="2">YM2019G1</strain>
    </source>
</reference>
<gene>
    <name evidence="2" type="ORF">F3Y22_tig00111098pilonHSYRG00023</name>
</gene>
<organism evidence="2 3">
    <name type="scientific">Hibiscus syriacus</name>
    <name type="common">Rose of Sharon</name>
    <dbReference type="NCBI Taxonomy" id="106335"/>
    <lineage>
        <taxon>Eukaryota</taxon>
        <taxon>Viridiplantae</taxon>
        <taxon>Streptophyta</taxon>
        <taxon>Embryophyta</taxon>
        <taxon>Tracheophyta</taxon>
        <taxon>Spermatophyta</taxon>
        <taxon>Magnoliopsida</taxon>
        <taxon>eudicotyledons</taxon>
        <taxon>Gunneridae</taxon>
        <taxon>Pentapetalae</taxon>
        <taxon>rosids</taxon>
        <taxon>malvids</taxon>
        <taxon>Malvales</taxon>
        <taxon>Malvaceae</taxon>
        <taxon>Malvoideae</taxon>
        <taxon>Hibiscus</taxon>
    </lineage>
</organism>
<dbReference type="EMBL" id="VEPZ02001232">
    <property type="protein sequence ID" value="KAE8685386.1"/>
    <property type="molecule type" value="Genomic_DNA"/>
</dbReference>
<dbReference type="PANTHER" id="PTHR31300">
    <property type="entry name" value="LIPASE"/>
    <property type="match status" value="1"/>
</dbReference>
<dbReference type="PANTHER" id="PTHR31300:SF9">
    <property type="entry name" value="SPINDLE ASSEMBLY ABNORMAL PROTEIN (DUF620)"/>
    <property type="match status" value="1"/>
</dbReference>
<protein>
    <submittedName>
        <fullName evidence="2">Proline-rich receptor-like protein kinase PERK4-like</fullName>
    </submittedName>
</protein>
<dbReference type="AlphaFoldDB" id="A0A6A2Z0V4"/>
<dbReference type="Gene3D" id="1.25.40.10">
    <property type="entry name" value="Tetratricopeptide repeat domain"/>
    <property type="match status" value="1"/>
</dbReference>
<dbReference type="Pfam" id="PF04788">
    <property type="entry name" value="DUF620"/>
    <property type="match status" value="1"/>
</dbReference>
<dbReference type="Proteomes" id="UP000436088">
    <property type="component" value="Unassembled WGS sequence"/>
</dbReference>
<evidence type="ECO:0000256" key="1">
    <source>
        <dbReference type="SAM" id="MobiDB-lite"/>
    </source>
</evidence>
<name>A0A6A2Z0V4_HIBSY</name>
<dbReference type="GO" id="GO:0016301">
    <property type="term" value="F:kinase activity"/>
    <property type="evidence" value="ECO:0007669"/>
    <property type="project" value="UniProtKB-KW"/>
</dbReference>
<accession>A0A6A2Z0V4</accession>
<keyword evidence="3" id="KW-1185">Reference proteome</keyword>
<dbReference type="InterPro" id="IPR011990">
    <property type="entry name" value="TPR-like_helical_dom_sf"/>
</dbReference>
<feature type="compositionally biased region" description="Basic and acidic residues" evidence="1">
    <location>
        <begin position="239"/>
        <end position="248"/>
    </location>
</feature>
<sequence length="248" mass="28207">MLDEAKKVYEGLENNGCNPNAASFRTVVFYLCLNGLYEQGYRVFKESARLNKIPDFNTLKPLAEGLVKKKKIKVAKGLMRTVKKNFPPNFLNAWTKLEKELGLVSCSDANAEVQEAKESTAKNDQMNYAISYMLISDATCRGEKVISNEDCFILKLGTSAAIREAQSGPNYEIINHTIWGYFSRRSGLMIQFEDSRLLMMKNKDDNDVFWEITRTESVMDDHKTTDGINIAHSGKTSGNRREMEDRRC</sequence>
<dbReference type="InterPro" id="IPR006873">
    <property type="entry name" value="DUF620"/>
</dbReference>
<feature type="region of interest" description="Disordered" evidence="1">
    <location>
        <begin position="224"/>
        <end position="248"/>
    </location>
</feature>
<evidence type="ECO:0000313" key="2">
    <source>
        <dbReference type="EMBL" id="KAE8685386.1"/>
    </source>
</evidence>
<proteinExistence type="predicted"/>
<comment type="caution">
    <text evidence="2">The sequence shown here is derived from an EMBL/GenBank/DDBJ whole genome shotgun (WGS) entry which is preliminary data.</text>
</comment>